<sequence>MTATVNESDRREESGASLLRSAATMTYDPVVDIDWDAPLDPDKLYVPEHRSTLYGTPLWASMSNQQRMDLTRHEIASIASMGIWFETILMQMLVRRAYDRDPRTSNVQFTYTEIGDECRHSVMFAKLIDKLETPHYKPVSALHRGGRLLKTISNGPMCFAGALFVEEILDQLQREAMVDESVQPLVRAVSRVHVVEEARHMRFAREETAIEFAGQGVAAKEWSKLIVGATAFLSSTQLVHPHVYTNAGLDSAEARKQAAANPHWRATKQWAARRVRESLEEIDMITGPGRWLWKRAGLLDGGPIR</sequence>
<dbReference type="InterPro" id="IPR012348">
    <property type="entry name" value="RNR-like"/>
</dbReference>
<evidence type="ECO:0000313" key="2">
    <source>
        <dbReference type="Proteomes" id="UP001164390"/>
    </source>
</evidence>
<name>A0AA46YJH5_9ACTN</name>
<dbReference type="KEGG" id="sgrg:L0C25_13080"/>
<dbReference type="InterPro" id="IPR025859">
    <property type="entry name" value="AurF/CmlI"/>
</dbReference>
<dbReference type="EMBL" id="CP094970">
    <property type="protein sequence ID" value="UYM03491.1"/>
    <property type="molecule type" value="Genomic_DNA"/>
</dbReference>
<keyword evidence="2" id="KW-1185">Reference proteome</keyword>
<dbReference type="InterPro" id="IPR009078">
    <property type="entry name" value="Ferritin-like_SF"/>
</dbReference>
<reference evidence="1" key="1">
    <citation type="submission" date="2022-01" db="EMBL/GenBank/DDBJ databases">
        <title>Nocardioidaceae gen. sp. A5X3R13.</title>
        <authorList>
            <person name="Lopez Marin M.A."/>
            <person name="Uhlik O."/>
        </authorList>
    </citation>
    <scope>NUCLEOTIDE SEQUENCE</scope>
    <source>
        <strain evidence="1">A5X3R13</strain>
    </source>
</reference>
<proteinExistence type="predicted"/>
<protein>
    <submittedName>
        <fullName evidence="1">Diiron oxygenase</fullName>
    </submittedName>
</protein>
<organism evidence="1 2">
    <name type="scientific">Solicola gregarius</name>
    <dbReference type="NCBI Taxonomy" id="2908642"/>
    <lineage>
        <taxon>Bacteria</taxon>
        <taxon>Bacillati</taxon>
        <taxon>Actinomycetota</taxon>
        <taxon>Actinomycetes</taxon>
        <taxon>Propionibacteriales</taxon>
        <taxon>Nocardioidaceae</taxon>
        <taxon>Solicola</taxon>
    </lineage>
</organism>
<dbReference type="Gene3D" id="1.10.620.20">
    <property type="entry name" value="Ribonucleotide Reductase, subunit A"/>
    <property type="match status" value="1"/>
</dbReference>
<accession>A0AA46YJH5</accession>
<dbReference type="SUPFAM" id="SSF47240">
    <property type="entry name" value="Ferritin-like"/>
    <property type="match status" value="1"/>
</dbReference>
<dbReference type="AlphaFoldDB" id="A0AA46YJH5"/>
<evidence type="ECO:0000313" key="1">
    <source>
        <dbReference type="EMBL" id="UYM03491.1"/>
    </source>
</evidence>
<dbReference type="Proteomes" id="UP001164390">
    <property type="component" value="Chromosome"/>
</dbReference>
<gene>
    <name evidence="1" type="ORF">L0C25_13080</name>
</gene>
<dbReference type="Pfam" id="PF11583">
    <property type="entry name" value="AurF"/>
    <property type="match status" value="1"/>
</dbReference>
<dbReference type="RefSeq" id="WP_271632101.1">
    <property type="nucleotide sequence ID" value="NZ_CP094970.1"/>
</dbReference>
<dbReference type="GO" id="GO:0016491">
    <property type="term" value="F:oxidoreductase activity"/>
    <property type="evidence" value="ECO:0007669"/>
    <property type="project" value="InterPro"/>
</dbReference>